<accession>A0ABT8MJD8</accession>
<organism evidence="2 3">
    <name type="scientific">Pseudidiomarina terrestris</name>
    <dbReference type="NCBI Taxonomy" id="2820060"/>
    <lineage>
        <taxon>Bacteria</taxon>
        <taxon>Pseudomonadati</taxon>
        <taxon>Pseudomonadota</taxon>
        <taxon>Gammaproteobacteria</taxon>
        <taxon>Alteromonadales</taxon>
        <taxon>Idiomarinaceae</taxon>
        <taxon>Pseudidiomarina</taxon>
    </lineage>
</organism>
<feature type="domain" description="DUF403" evidence="1">
    <location>
        <begin position="1"/>
        <end position="306"/>
    </location>
</feature>
<proteinExistence type="predicted"/>
<sequence length="306" mass="35569">MLSRVASNIFWMGRYLERAENTARVINVNSHLLMDLPRTVKLGWEPIIDILSVREDFYENYEEADEHSVVKYMVTDKNNPSSIISSLTMARENARTIREILPTETWEQINSLYLSAMQNRASMLGRRHRYEALGDVIRSNQTITGMLSGTMTQDEGYAFLRIGRNLERGDMTTRIIDVRSATLLPELDTEQSAFENIQWMGVLKSMSAYQMYRREMRLRINRADVLKFLLQEPRFPRSLSHTLKQVKALLQELPHHSSAIEPIDKLQSKLLKAKPQSLKQDSLHEFIDEMQLGLIKIAEEINETYF</sequence>
<dbReference type="Pfam" id="PF04168">
    <property type="entry name" value="Alpha-E"/>
    <property type="match status" value="1"/>
</dbReference>
<dbReference type="InterPro" id="IPR051680">
    <property type="entry name" value="ATP-dep_Glu-Cys_Ligase-2"/>
</dbReference>
<reference evidence="2 3" key="1">
    <citation type="submission" date="2021-03" db="EMBL/GenBank/DDBJ databases">
        <title>Pseudidiomarina terrestris, a new bacterium isolated from saline soil.</title>
        <authorList>
            <person name="Galisteo C."/>
            <person name="De La Haba R."/>
            <person name="Sanchez-Porro C."/>
            <person name="Ventosa A."/>
        </authorList>
    </citation>
    <scope>NUCLEOTIDE SEQUENCE [LARGE SCALE GENOMIC DNA]</scope>
    <source>
        <strain evidence="3">1APR75-15</strain>
    </source>
</reference>
<comment type="caution">
    <text evidence="2">The sequence shown here is derived from an EMBL/GenBank/DDBJ whole genome shotgun (WGS) entry which is preliminary data.</text>
</comment>
<dbReference type="PANTHER" id="PTHR34595">
    <property type="entry name" value="BLR5612 PROTEIN"/>
    <property type="match status" value="1"/>
</dbReference>
<protein>
    <submittedName>
        <fullName evidence="2">Alpha-E domain-containing protein</fullName>
    </submittedName>
</protein>
<evidence type="ECO:0000313" key="2">
    <source>
        <dbReference type="EMBL" id="MDN7129953.1"/>
    </source>
</evidence>
<dbReference type="InterPro" id="IPR007296">
    <property type="entry name" value="DUF403"/>
</dbReference>
<name>A0ABT8MJD8_9GAMM</name>
<dbReference type="Proteomes" id="UP001169491">
    <property type="component" value="Unassembled WGS sequence"/>
</dbReference>
<dbReference type="RefSeq" id="WP_301834617.1">
    <property type="nucleotide sequence ID" value="NZ_JAGGJC010000003.1"/>
</dbReference>
<dbReference type="PANTHER" id="PTHR34595:SF7">
    <property type="entry name" value="SLL1039 PROTEIN"/>
    <property type="match status" value="1"/>
</dbReference>
<dbReference type="EMBL" id="JAGGJC010000003">
    <property type="protein sequence ID" value="MDN7129953.1"/>
    <property type="molecule type" value="Genomic_DNA"/>
</dbReference>
<gene>
    <name evidence="2" type="ORF">J6I92_08715</name>
</gene>
<evidence type="ECO:0000259" key="1">
    <source>
        <dbReference type="Pfam" id="PF04168"/>
    </source>
</evidence>
<keyword evidence="3" id="KW-1185">Reference proteome</keyword>
<evidence type="ECO:0000313" key="3">
    <source>
        <dbReference type="Proteomes" id="UP001169491"/>
    </source>
</evidence>